<dbReference type="STRING" id="930992.A0A0D0B6U9"/>
<reference evidence="3" key="2">
    <citation type="submission" date="2015-01" db="EMBL/GenBank/DDBJ databases">
        <title>Evolutionary Origins and Diversification of the Mycorrhizal Mutualists.</title>
        <authorList>
            <consortium name="DOE Joint Genome Institute"/>
            <consortium name="Mycorrhizal Genomics Consortium"/>
            <person name="Kohler A."/>
            <person name="Kuo A."/>
            <person name="Nagy L.G."/>
            <person name="Floudas D."/>
            <person name="Copeland A."/>
            <person name="Barry K.W."/>
            <person name="Cichocki N."/>
            <person name="Veneault-Fourrey C."/>
            <person name="LaButti K."/>
            <person name="Lindquist E.A."/>
            <person name="Lipzen A."/>
            <person name="Lundell T."/>
            <person name="Morin E."/>
            <person name="Murat C."/>
            <person name="Riley R."/>
            <person name="Ohm R."/>
            <person name="Sun H."/>
            <person name="Tunlid A."/>
            <person name="Henrissat B."/>
            <person name="Grigoriev I.V."/>
            <person name="Hibbett D.S."/>
            <person name="Martin F."/>
        </authorList>
    </citation>
    <scope>NUCLEOTIDE SEQUENCE [LARGE SCALE GENOMIC DNA]</scope>
    <source>
        <strain evidence="3">UH-Slu-Lm8-n1</strain>
    </source>
</reference>
<gene>
    <name evidence="2" type="ORF">CY34DRAFT_801583</name>
</gene>
<protein>
    <recommendedName>
        <fullName evidence="1">Enoyl reductase (ER) domain-containing protein</fullName>
    </recommendedName>
</protein>
<dbReference type="GO" id="GO:0016651">
    <property type="term" value="F:oxidoreductase activity, acting on NAD(P)H"/>
    <property type="evidence" value="ECO:0007669"/>
    <property type="project" value="InterPro"/>
</dbReference>
<name>A0A0D0B6U9_9AGAM</name>
<dbReference type="InterPro" id="IPR047122">
    <property type="entry name" value="Trans-enoyl_RdTase-like"/>
</dbReference>
<accession>A0A0D0B6U9</accession>
<evidence type="ECO:0000313" key="2">
    <source>
        <dbReference type="EMBL" id="KIK45504.1"/>
    </source>
</evidence>
<dbReference type="Proteomes" id="UP000054485">
    <property type="component" value="Unassembled WGS sequence"/>
</dbReference>
<dbReference type="InterPro" id="IPR020843">
    <property type="entry name" value="ER"/>
</dbReference>
<dbReference type="AlphaFoldDB" id="A0A0D0B6U9"/>
<dbReference type="OrthoDB" id="9992527at2759"/>
<dbReference type="InParanoid" id="A0A0D0B6U9"/>
<dbReference type="SUPFAM" id="SSF51735">
    <property type="entry name" value="NAD(P)-binding Rossmann-fold domains"/>
    <property type="match status" value="1"/>
</dbReference>
<dbReference type="Gene3D" id="3.40.50.720">
    <property type="entry name" value="NAD(P)-binding Rossmann-like Domain"/>
    <property type="match status" value="1"/>
</dbReference>
<feature type="domain" description="Enoyl reductase (ER)" evidence="1">
    <location>
        <begin position="15"/>
        <end position="357"/>
    </location>
</feature>
<dbReference type="InterPro" id="IPR011032">
    <property type="entry name" value="GroES-like_sf"/>
</dbReference>
<dbReference type="PANTHER" id="PTHR45348">
    <property type="entry name" value="HYPOTHETICAL OXIDOREDUCTASE (EUROFUNG)"/>
    <property type="match status" value="1"/>
</dbReference>
<dbReference type="InterPro" id="IPR013154">
    <property type="entry name" value="ADH-like_N"/>
</dbReference>
<keyword evidence="3" id="KW-1185">Reference proteome</keyword>
<dbReference type="EMBL" id="KN835172">
    <property type="protein sequence ID" value="KIK45504.1"/>
    <property type="molecule type" value="Genomic_DNA"/>
</dbReference>
<dbReference type="Pfam" id="PF08240">
    <property type="entry name" value="ADH_N"/>
    <property type="match status" value="1"/>
</dbReference>
<reference evidence="2 3" key="1">
    <citation type="submission" date="2014-04" db="EMBL/GenBank/DDBJ databases">
        <authorList>
            <consortium name="DOE Joint Genome Institute"/>
            <person name="Kuo A."/>
            <person name="Ruytinx J."/>
            <person name="Rineau F."/>
            <person name="Colpaert J."/>
            <person name="Kohler A."/>
            <person name="Nagy L.G."/>
            <person name="Floudas D."/>
            <person name="Copeland A."/>
            <person name="Barry K.W."/>
            <person name="Cichocki N."/>
            <person name="Veneault-Fourrey C."/>
            <person name="LaButti K."/>
            <person name="Lindquist E.A."/>
            <person name="Lipzen A."/>
            <person name="Lundell T."/>
            <person name="Morin E."/>
            <person name="Murat C."/>
            <person name="Sun H."/>
            <person name="Tunlid A."/>
            <person name="Henrissat B."/>
            <person name="Grigoriev I.V."/>
            <person name="Hibbett D.S."/>
            <person name="Martin F."/>
            <person name="Nordberg H.P."/>
            <person name="Cantor M.N."/>
            <person name="Hua S.X."/>
        </authorList>
    </citation>
    <scope>NUCLEOTIDE SEQUENCE [LARGE SCALE GENOMIC DNA]</scope>
    <source>
        <strain evidence="2 3">UH-Slu-Lm8-n1</strain>
    </source>
</reference>
<sequence length="362" mass="38589">MSSQIHLAFATTAVGITSVIQVPTPSPGPGEVMIKVAYSAVIPLDTYISDYGRLVNGDYPVVLGFNLSGVVGAVGSGVDGLQTGDKVCAFATAGSKGKGLQEYAIVQSSTCAKLPDDYSLKAAATIPDNFITAFYTLFDCLELTPPTFPVSVPPPHADTPILVYGAGATSGQYAVQLLALAGYKRVIATASPRHHSYLKSLGAAHVVDYNADDMPQKILLAAGRSLQFVLDCISAEGTLKSISSVVSPDGVVAMLLPVTEGSRHVAGKDVQMWMELPVDRNPFPDSVKLVGVRTLLYQQNEYLRDNLMPKLLPRLLEEAIIQPNRVLLFDQGSLQDRCQEALDVVRNGQVNGEKVIVKVASM</sequence>
<dbReference type="InterPro" id="IPR036291">
    <property type="entry name" value="NAD(P)-bd_dom_sf"/>
</dbReference>
<proteinExistence type="predicted"/>
<dbReference type="CDD" id="cd08249">
    <property type="entry name" value="enoyl_reductase_like"/>
    <property type="match status" value="1"/>
</dbReference>
<dbReference type="Gene3D" id="3.90.180.10">
    <property type="entry name" value="Medium-chain alcohol dehydrogenases, catalytic domain"/>
    <property type="match status" value="1"/>
</dbReference>
<dbReference type="SUPFAM" id="SSF50129">
    <property type="entry name" value="GroES-like"/>
    <property type="match status" value="1"/>
</dbReference>
<evidence type="ECO:0000259" key="1">
    <source>
        <dbReference type="SMART" id="SM00829"/>
    </source>
</evidence>
<dbReference type="SMART" id="SM00829">
    <property type="entry name" value="PKS_ER"/>
    <property type="match status" value="1"/>
</dbReference>
<evidence type="ECO:0000313" key="3">
    <source>
        <dbReference type="Proteomes" id="UP000054485"/>
    </source>
</evidence>
<dbReference type="HOGENOM" id="CLU_026673_16_5_1"/>
<dbReference type="PANTHER" id="PTHR45348:SF3">
    <property type="entry name" value="ENOYL REDUCTASE (ER) DOMAIN-CONTAINING PROTEIN"/>
    <property type="match status" value="1"/>
</dbReference>
<organism evidence="2 3">
    <name type="scientific">Suillus luteus UH-Slu-Lm8-n1</name>
    <dbReference type="NCBI Taxonomy" id="930992"/>
    <lineage>
        <taxon>Eukaryota</taxon>
        <taxon>Fungi</taxon>
        <taxon>Dikarya</taxon>
        <taxon>Basidiomycota</taxon>
        <taxon>Agaricomycotina</taxon>
        <taxon>Agaricomycetes</taxon>
        <taxon>Agaricomycetidae</taxon>
        <taxon>Boletales</taxon>
        <taxon>Suillineae</taxon>
        <taxon>Suillaceae</taxon>
        <taxon>Suillus</taxon>
    </lineage>
</organism>
<dbReference type="Pfam" id="PF00107">
    <property type="entry name" value="ADH_zinc_N"/>
    <property type="match status" value="1"/>
</dbReference>
<dbReference type="InterPro" id="IPR013149">
    <property type="entry name" value="ADH-like_C"/>
</dbReference>